<feature type="transmembrane region" description="Helical" evidence="1">
    <location>
        <begin position="232"/>
        <end position="253"/>
    </location>
</feature>
<evidence type="ECO:0000256" key="2">
    <source>
        <dbReference type="SAM" id="SignalP"/>
    </source>
</evidence>
<feature type="chain" id="PRO_5043138284" evidence="2">
    <location>
        <begin position="27"/>
        <end position="404"/>
    </location>
</feature>
<reference evidence="6" key="1">
    <citation type="submission" date="2016-06" db="UniProtKB">
        <authorList>
            <consortium name="WormBaseParasite"/>
        </authorList>
    </citation>
    <scope>IDENTIFICATION</scope>
</reference>
<dbReference type="PANTHER" id="PTHR11161">
    <property type="entry name" value="O-ACYLTRANSFERASE"/>
    <property type="match status" value="1"/>
</dbReference>
<accession>A0A183AZ92</accession>
<evidence type="ECO:0000313" key="5">
    <source>
        <dbReference type="Proteomes" id="UP000272942"/>
    </source>
</evidence>
<dbReference type="InterPro" id="IPR006621">
    <property type="entry name" value="Nose-resist-to-fluoxetine_N"/>
</dbReference>
<keyword evidence="1" id="KW-0472">Membrane</keyword>
<proteinExistence type="predicted"/>
<reference evidence="4 5" key="2">
    <citation type="submission" date="2018-11" db="EMBL/GenBank/DDBJ databases">
        <authorList>
            <consortium name="Pathogen Informatics"/>
        </authorList>
    </citation>
    <scope>NUCLEOTIDE SEQUENCE [LARGE SCALE GENOMIC DNA]</scope>
    <source>
        <strain evidence="4 5">Egypt</strain>
    </source>
</reference>
<evidence type="ECO:0000256" key="1">
    <source>
        <dbReference type="SAM" id="Phobius"/>
    </source>
</evidence>
<keyword evidence="1" id="KW-1133">Transmembrane helix</keyword>
<keyword evidence="5" id="KW-1185">Reference proteome</keyword>
<dbReference type="AlphaFoldDB" id="A0A183AZ92"/>
<dbReference type="EMBL" id="UZAN01052541">
    <property type="protein sequence ID" value="VDP89549.1"/>
    <property type="molecule type" value="Genomic_DNA"/>
</dbReference>
<evidence type="ECO:0000313" key="6">
    <source>
        <dbReference type="WBParaSite" id="ECPE_0001231301-mRNA-1"/>
    </source>
</evidence>
<name>A0A183AZ92_9TREM</name>
<keyword evidence="2" id="KW-0732">Signal</keyword>
<dbReference type="SMART" id="SM00703">
    <property type="entry name" value="NRF"/>
    <property type="match status" value="1"/>
</dbReference>
<gene>
    <name evidence="4" type="ORF">ECPE_LOCUS12277</name>
</gene>
<dbReference type="WBParaSite" id="ECPE_0001231301-mRNA-1">
    <property type="protein sequence ID" value="ECPE_0001231301-mRNA-1"/>
    <property type="gene ID" value="ECPE_0001231301"/>
</dbReference>
<dbReference type="OrthoDB" id="207378at2759"/>
<dbReference type="InterPro" id="IPR052728">
    <property type="entry name" value="O2_lipid_transport_reg"/>
</dbReference>
<feature type="transmembrane region" description="Helical" evidence="1">
    <location>
        <begin position="374"/>
        <end position="395"/>
    </location>
</feature>
<protein>
    <submittedName>
        <fullName evidence="6">NRF domain-containing protein</fullName>
    </submittedName>
</protein>
<dbReference type="Pfam" id="PF20146">
    <property type="entry name" value="NRF"/>
    <property type="match status" value="1"/>
</dbReference>
<evidence type="ECO:0000259" key="3">
    <source>
        <dbReference type="SMART" id="SM00703"/>
    </source>
</evidence>
<evidence type="ECO:0000313" key="4">
    <source>
        <dbReference type="EMBL" id="VDP89549.1"/>
    </source>
</evidence>
<feature type="transmembrane region" description="Helical" evidence="1">
    <location>
        <begin position="334"/>
        <end position="354"/>
    </location>
</feature>
<organism evidence="6">
    <name type="scientific">Echinostoma caproni</name>
    <dbReference type="NCBI Taxonomy" id="27848"/>
    <lineage>
        <taxon>Eukaryota</taxon>
        <taxon>Metazoa</taxon>
        <taxon>Spiralia</taxon>
        <taxon>Lophotrochozoa</taxon>
        <taxon>Platyhelminthes</taxon>
        <taxon>Trematoda</taxon>
        <taxon>Digenea</taxon>
        <taxon>Plagiorchiida</taxon>
        <taxon>Echinostomata</taxon>
        <taxon>Echinostomatoidea</taxon>
        <taxon>Echinostomatidae</taxon>
        <taxon>Echinostoma</taxon>
    </lineage>
</organism>
<dbReference type="Proteomes" id="UP000272942">
    <property type="component" value="Unassembled WGS sequence"/>
</dbReference>
<feature type="signal peptide" evidence="2">
    <location>
        <begin position="1"/>
        <end position="26"/>
    </location>
</feature>
<sequence length="404" mass="46223">MHSNVWIFSLLLRLFIWNSLPEKSSGNELHPLNQLDAMNRIATSADMRQYLIERLSKLNQIYNLNWYQEEIIMSANMGNQSDRSCFRDYALIVRALARGQTWPFQFVDASGKMPPGMSGGSLTWMGSYEMCNLINADVNGDQIRGRYCNVRIPIVMDDPEIAVPIGLTMALCVPDSCTTEDAIKLAERSNQNICFYFQCFISPDSRLTTTIPIATKDTEVWKRIRGLSAPCMTVGAFVGTLLLLGSLVDFFLYQRWQRVYAYNHVDDLQQFIRANMLASNTEEIQNVHTGLSSSSSSGIGHSDMTMEHLRSQCLSEQSIIPDYKTYRAEFFRKYCLCGGFLLAFSLPYNIYNLWNTQPAQIRDEHGILRSHPLLHVDGIRVITMVWIMFVHVLTYQTYFSAQVR</sequence>
<feature type="domain" description="Nose resistant-to-fluoxetine protein N-terminal" evidence="3">
    <location>
        <begin position="82"/>
        <end position="208"/>
    </location>
</feature>
<dbReference type="PANTHER" id="PTHR11161:SF0">
    <property type="entry name" value="O-ACYLTRANSFERASE LIKE PROTEIN"/>
    <property type="match status" value="1"/>
</dbReference>
<keyword evidence="1" id="KW-0812">Transmembrane</keyword>